<name>A0A9Q1HZT1_CONCO</name>
<keyword evidence="3" id="KW-1185">Reference proteome</keyword>
<feature type="chain" id="PRO_5040245641" evidence="1">
    <location>
        <begin position="22"/>
        <end position="198"/>
    </location>
</feature>
<dbReference type="EMBL" id="JAFJMO010000007">
    <property type="protein sequence ID" value="KAJ8271737.1"/>
    <property type="molecule type" value="Genomic_DNA"/>
</dbReference>
<reference evidence="2" key="1">
    <citation type="journal article" date="2023" name="Science">
        <title>Genome structures resolve the early diversification of teleost fishes.</title>
        <authorList>
            <person name="Parey E."/>
            <person name="Louis A."/>
            <person name="Montfort J."/>
            <person name="Bouchez O."/>
            <person name="Roques C."/>
            <person name="Iampietro C."/>
            <person name="Lluch J."/>
            <person name="Castinel A."/>
            <person name="Donnadieu C."/>
            <person name="Desvignes T."/>
            <person name="Floi Bucao C."/>
            <person name="Jouanno E."/>
            <person name="Wen M."/>
            <person name="Mejri S."/>
            <person name="Dirks R."/>
            <person name="Jansen H."/>
            <person name="Henkel C."/>
            <person name="Chen W.J."/>
            <person name="Zahm M."/>
            <person name="Cabau C."/>
            <person name="Klopp C."/>
            <person name="Thompson A.W."/>
            <person name="Robinson-Rechavi M."/>
            <person name="Braasch I."/>
            <person name="Lecointre G."/>
            <person name="Bobe J."/>
            <person name="Postlethwait J.H."/>
            <person name="Berthelot C."/>
            <person name="Roest Crollius H."/>
            <person name="Guiguen Y."/>
        </authorList>
    </citation>
    <scope>NUCLEOTIDE SEQUENCE</scope>
    <source>
        <strain evidence="2">Concon-B</strain>
    </source>
</reference>
<feature type="signal peptide" evidence="1">
    <location>
        <begin position="1"/>
        <end position="21"/>
    </location>
</feature>
<protein>
    <submittedName>
        <fullName evidence="2">Uncharacterized protein</fullName>
    </submittedName>
</protein>
<dbReference type="OrthoDB" id="10439821at2759"/>
<evidence type="ECO:0000313" key="2">
    <source>
        <dbReference type="EMBL" id="KAJ8271737.1"/>
    </source>
</evidence>
<dbReference type="InterPro" id="IPR036364">
    <property type="entry name" value="SEA_dom_sf"/>
</dbReference>
<sequence length="198" mass="21250">MLRKISITLAFAFALTSLGAAQRTEVIRLQFTSNELFTADLSDSSSQAFQFKANQIRRQLLPVFVTYPSFLQLVIILLSDSVDTGEGSGSGPRPAFPPIFTGREEDPFSFRVDPTEVNRPLVSTVDLVFNRSGIVPSTDEVVNTLREATVNGDVTIPIILSSVTATNVPPATTAPPATSGAPTAASCWPGVLCCWLKC</sequence>
<organism evidence="2 3">
    <name type="scientific">Conger conger</name>
    <name type="common">Conger eel</name>
    <name type="synonym">Muraena conger</name>
    <dbReference type="NCBI Taxonomy" id="82655"/>
    <lineage>
        <taxon>Eukaryota</taxon>
        <taxon>Metazoa</taxon>
        <taxon>Chordata</taxon>
        <taxon>Craniata</taxon>
        <taxon>Vertebrata</taxon>
        <taxon>Euteleostomi</taxon>
        <taxon>Actinopterygii</taxon>
        <taxon>Neopterygii</taxon>
        <taxon>Teleostei</taxon>
        <taxon>Anguilliformes</taxon>
        <taxon>Congridae</taxon>
        <taxon>Conger</taxon>
    </lineage>
</organism>
<comment type="caution">
    <text evidence="2">The sequence shown here is derived from an EMBL/GenBank/DDBJ whole genome shotgun (WGS) entry which is preliminary data.</text>
</comment>
<gene>
    <name evidence="2" type="ORF">COCON_G00105960</name>
</gene>
<evidence type="ECO:0000313" key="3">
    <source>
        <dbReference type="Proteomes" id="UP001152803"/>
    </source>
</evidence>
<accession>A0A9Q1HZT1</accession>
<dbReference type="AlphaFoldDB" id="A0A9Q1HZT1"/>
<evidence type="ECO:0000256" key="1">
    <source>
        <dbReference type="SAM" id="SignalP"/>
    </source>
</evidence>
<keyword evidence="1" id="KW-0732">Signal</keyword>
<dbReference type="SUPFAM" id="SSF82671">
    <property type="entry name" value="SEA domain"/>
    <property type="match status" value="1"/>
</dbReference>
<proteinExistence type="predicted"/>
<dbReference type="Proteomes" id="UP001152803">
    <property type="component" value="Unassembled WGS sequence"/>
</dbReference>